<feature type="compositionally biased region" description="Low complexity" evidence="1">
    <location>
        <begin position="526"/>
        <end position="540"/>
    </location>
</feature>
<feature type="compositionally biased region" description="Basic residues" evidence="1">
    <location>
        <begin position="516"/>
        <end position="525"/>
    </location>
</feature>
<keyword evidence="4" id="KW-1185">Reference proteome</keyword>
<reference evidence="3" key="1">
    <citation type="submission" date="2022-11" db="EMBL/GenBank/DDBJ databases">
        <title>Minimal conservation of predation-associated metabolite biosynthetic gene clusters underscores biosynthetic potential of Myxococcota including descriptions for ten novel species: Archangium lansinium sp. nov., Myxococcus landrumus sp. nov., Nannocystis bai.</title>
        <authorList>
            <person name="Ahearne A."/>
            <person name="Stevens C."/>
            <person name="Phillips K."/>
        </authorList>
    </citation>
    <scope>NUCLEOTIDE SEQUENCE</scope>
    <source>
        <strain evidence="3">Na p29</strain>
    </source>
</reference>
<dbReference type="AlphaFoldDB" id="A0A9X3F1B3"/>
<protein>
    <submittedName>
        <fullName evidence="3">LodA/GoxA family CTQ-dependent oxidase</fullName>
    </submittedName>
</protein>
<proteinExistence type="predicted"/>
<dbReference type="Pfam" id="PF17990">
    <property type="entry name" value="LodA_N"/>
    <property type="match status" value="1"/>
</dbReference>
<accession>A0A9X3F1B3</accession>
<feature type="compositionally biased region" description="Low complexity" evidence="1">
    <location>
        <begin position="493"/>
        <end position="515"/>
    </location>
</feature>
<name>A0A9X3F1B3_9BACT</name>
<evidence type="ECO:0000256" key="1">
    <source>
        <dbReference type="SAM" id="MobiDB-lite"/>
    </source>
</evidence>
<dbReference type="InterPro" id="IPR041168">
    <property type="entry name" value="LodA_N"/>
</dbReference>
<feature type="domain" description="L-Lysine epsilon oxidase N-terminal" evidence="2">
    <location>
        <begin position="278"/>
        <end position="488"/>
    </location>
</feature>
<dbReference type="RefSeq" id="WP_267772297.1">
    <property type="nucleotide sequence ID" value="NZ_JAPNKE010000002.1"/>
</dbReference>
<evidence type="ECO:0000313" key="4">
    <source>
        <dbReference type="Proteomes" id="UP001150924"/>
    </source>
</evidence>
<evidence type="ECO:0000259" key="2">
    <source>
        <dbReference type="Pfam" id="PF17990"/>
    </source>
</evidence>
<sequence>MSAEKATQGDELSAAHEFLVLSRPQRLTLDQGYTIDLTLLYHASVFTAPAQAYQMAMLVSLPEDAANALDADLAAYGDNGLLTSGGFMRVLQSTQDLTLQTIADAAPTMDSPYQFQATLERKGASGSVGFGPSRFMASVRKILYFRQLDPDAQYPSQSKYIFLPSPDGACHVAHYLTRRPDFDAIQTGGDYPPWADAPGETWDDKNRFLEVLLPGVPPYQGGTLPNQSPLAVGQSDSFVRVFDSSTVEQTIQKSAWFDTTTINGDDPVDSQIVSVAIYPGIGVARIGNSDEYFIGPEVPTPVAQQPGFYRDQQGALKRQAARFRIYGLDANGNVVREITAAEAQITWTVQVANKKASWYQFGVALDLPESVPVSRRNALIKGDDRKKLEITPAPASITGASQTDFAAHQLAGQFFGKSVVLAELGTDEAGRLLFLGGRGQSIPAVDGGRAYTYGNNDGYCDDTCDGVIQATVKLGQQTLQAKPAWVVVAPPNTRRTSSRWSRSTTSSRIPTPASGGRRRRGRRSRATSTRSSSASAPRSG</sequence>
<evidence type="ECO:0000313" key="3">
    <source>
        <dbReference type="EMBL" id="MCY1009633.1"/>
    </source>
</evidence>
<dbReference type="Proteomes" id="UP001150924">
    <property type="component" value="Unassembled WGS sequence"/>
</dbReference>
<organism evidence="3 4">
    <name type="scientific">Nannocystis pusilla</name>
    <dbReference type="NCBI Taxonomy" id="889268"/>
    <lineage>
        <taxon>Bacteria</taxon>
        <taxon>Pseudomonadati</taxon>
        <taxon>Myxococcota</taxon>
        <taxon>Polyangia</taxon>
        <taxon>Nannocystales</taxon>
        <taxon>Nannocystaceae</taxon>
        <taxon>Nannocystis</taxon>
    </lineage>
</organism>
<comment type="caution">
    <text evidence="3">The sequence shown here is derived from an EMBL/GenBank/DDBJ whole genome shotgun (WGS) entry which is preliminary data.</text>
</comment>
<gene>
    <name evidence="3" type="ORF">OV079_29520</name>
</gene>
<dbReference type="EMBL" id="JAPNKE010000002">
    <property type="protein sequence ID" value="MCY1009633.1"/>
    <property type="molecule type" value="Genomic_DNA"/>
</dbReference>
<feature type="region of interest" description="Disordered" evidence="1">
    <location>
        <begin position="490"/>
        <end position="540"/>
    </location>
</feature>